<feature type="chain" id="PRO_5030605832" description="DUF3772 domain-containing protein" evidence="1">
    <location>
        <begin position="25"/>
        <end position="186"/>
    </location>
</feature>
<name>A0A7V8JLI8_STEMA</name>
<reference evidence="4" key="1">
    <citation type="journal article" date="2020" name="MBio">
        <title>Horizontal gene transfer to a defensive symbiont with a reduced genome amongst a multipartite beetle microbiome.</title>
        <authorList>
            <person name="Waterworth S.C."/>
            <person name="Florez L.V."/>
            <person name="Rees E.R."/>
            <person name="Hertweck C."/>
            <person name="Kaltenpoth M."/>
            <person name="Kwan J.C."/>
        </authorList>
    </citation>
    <scope>NUCLEOTIDE SEQUENCE [LARGE SCALE GENOMIC DNA]</scope>
</reference>
<organism evidence="3 4">
    <name type="scientific">Stenotrophomonas maltophilia</name>
    <name type="common">Pseudomonas maltophilia</name>
    <name type="synonym">Xanthomonas maltophilia</name>
    <dbReference type="NCBI Taxonomy" id="40324"/>
    <lineage>
        <taxon>Bacteria</taxon>
        <taxon>Pseudomonadati</taxon>
        <taxon>Pseudomonadota</taxon>
        <taxon>Gammaproteobacteria</taxon>
        <taxon>Lysobacterales</taxon>
        <taxon>Lysobacteraceae</taxon>
        <taxon>Stenotrophomonas</taxon>
        <taxon>Stenotrophomonas maltophilia group</taxon>
    </lineage>
</organism>
<protein>
    <recommendedName>
        <fullName evidence="2">DUF3772 domain-containing protein</fullName>
    </recommendedName>
</protein>
<sequence>MRRPWLGLLVGSWLLLAAPLLAHAQAPDDDPSPKQQLQQVEDALKRVQQSWNDAATTDTLKDLTDQANKAARDADGLAKELQPRLDQLKLQRDQLGEVVEGTTESREVTQQRRTLNKQYSDLDAQIKIAGQLATSGRQLAADIDAQRAAQFSDELMHKVASPLSARLWREVADQLAGDVQRVSGLY</sequence>
<accession>A0A7V8JLI8</accession>
<dbReference type="InterPro" id="IPR022249">
    <property type="entry name" value="DUF3772"/>
</dbReference>
<dbReference type="AlphaFoldDB" id="A0A7V8JLI8"/>
<dbReference type="EMBL" id="WNDS01000003">
    <property type="protein sequence ID" value="KAF1015168.1"/>
    <property type="molecule type" value="Genomic_DNA"/>
</dbReference>
<keyword evidence="1" id="KW-0732">Signal</keyword>
<evidence type="ECO:0000256" key="1">
    <source>
        <dbReference type="SAM" id="SignalP"/>
    </source>
</evidence>
<evidence type="ECO:0000313" key="3">
    <source>
        <dbReference type="EMBL" id="KAF1015168.1"/>
    </source>
</evidence>
<comment type="caution">
    <text evidence="3">The sequence shown here is derived from an EMBL/GenBank/DDBJ whole genome shotgun (WGS) entry which is preliminary data.</text>
</comment>
<gene>
    <name evidence="3" type="ORF">GAK31_02658</name>
</gene>
<feature type="domain" description="DUF3772" evidence="2">
    <location>
        <begin position="126"/>
        <end position="185"/>
    </location>
</feature>
<evidence type="ECO:0000259" key="2">
    <source>
        <dbReference type="Pfam" id="PF12607"/>
    </source>
</evidence>
<feature type="signal peptide" evidence="1">
    <location>
        <begin position="1"/>
        <end position="24"/>
    </location>
</feature>
<proteinExistence type="predicted"/>
<dbReference type="Proteomes" id="UP000487117">
    <property type="component" value="Unassembled WGS sequence"/>
</dbReference>
<dbReference type="Pfam" id="PF12607">
    <property type="entry name" value="DUF3772"/>
    <property type="match status" value="1"/>
</dbReference>
<evidence type="ECO:0000313" key="4">
    <source>
        <dbReference type="Proteomes" id="UP000487117"/>
    </source>
</evidence>